<keyword evidence="2" id="KW-1185">Reference proteome</keyword>
<dbReference type="OrthoDB" id="5733587at2"/>
<sequence>MKLRFLCANHRQWLTADSGRAEQAWLDWVERGATLCEEGNHAEAIPLLGCAFDLASFLLGEHWPGYAVAAVRFSDTARQLMAAYRRNGESGPANYILVGASSLLARELHDRRNYQVTADCIRTLYAGQPHAAAPQPWPKDSAGARRLH</sequence>
<evidence type="ECO:0008006" key="3">
    <source>
        <dbReference type="Google" id="ProtNLM"/>
    </source>
</evidence>
<protein>
    <recommendedName>
        <fullName evidence="3">Tetratricopeptide repeat-containing protein</fullName>
    </recommendedName>
</protein>
<organism evidence="1 2">
    <name type="scientific">Microbulbifer donghaiensis</name>
    <dbReference type="NCBI Taxonomy" id="494016"/>
    <lineage>
        <taxon>Bacteria</taxon>
        <taxon>Pseudomonadati</taxon>
        <taxon>Pseudomonadota</taxon>
        <taxon>Gammaproteobacteria</taxon>
        <taxon>Cellvibrionales</taxon>
        <taxon>Microbulbiferaceae</taxon>
        <taxon>Microbulbifer</taxon>
    </lineage>
</organism>
<dbReference type="EMBL" id="FQVA01000001">
    <property type="protein sequence ID" value="SHF35261.1"/>
    <property type="molecule type" value="Genomic_DNA"/>
</dbReference>
<reference evidence="2" key="1">
    <citation type="submission" date="2016-11" db="EMBL/GenBank/DDBJ databases">
        <authorList>
            <person name="Varghese N."/>
            <person name="Submissions S."/>
        </authorList>
    </citation>
    <scope>NUCLEOTIDE SEQUENCE [LARGE SCALE GENOMIC DNA]</scope>
    <source>
        <strain evidence="2">CGMCC 1.7063</strain>
    </source>
</reference>
<evidence type="ECO:0000313" key="2">
    <source>
        <dbReference type="Proteomes" id="UP000184170"/>
    </source>
</evidence>
<dbReference type="RefSeq" id="WP_073274191.1">
    <property type="nucleotide sequence ID" value="NZ_FQVA01000001.1"/>
</dbReference>
<proteinExistence type="predicted"/>
<evidence type="ECO:0000313" key="1">
    <source>
        <dbReference type="EMBL" id="SHF35261.1"/>
    </source>
</evidence>
<dbReference type="AlphaFoldDB" id="A0A1M5AY97"/>
<dbReference type="Proteomes" id="UP000184170">
    <property type="component" value="Unassembled WGS sequence"/>
</dbReference>
<name>A0A1M5AY97_9GAMM</name>
<accession>A0A1M5AY97</accession>
<gene>
    <name evidence="1" type="ORF">SAMN04487965_2009</name>
</gene>